<evidence type="ECO:0000256" key="2">
    <source>
        <dbReference type="ARBA" id="ARBA00022448"/>
    </source>
</evidence>
<feature type="domain" description="Major facilitator superfamily (MFS) profile" evidence="7">
    <location>
        <begin position="15"/>
        <end position="400"/>
    </location>
</feature>
<organism evidence="8 9">
    <name type="scientific">Sulfitobacter mediterraneus</name>
    <dbReference type="NCBI Taxonomy" id="83219"/>
    <lineage>
        <taxon>Bacteria</taxon>
        <taxon>Pseudomonadati</taxon>
        <taxon>Pseudomonadota</taxon>
        <taxon>Alphaproteobacteria</taxon>
        <taxon>Rhodobacterales</taxon>
        <taxon>Roseobacteraceae</taxon>
        <taxon>Sulfitobacter</taxon>
    </lineage>
</organism>
<evidence type="ECO:0000256" key="1">
    <source>
        <dbReference type="ARBA" id="ARBA00004141"/>
    </source>
</evidence>
<evidence type="ECO:0000256" key="5">
    <source>
        <dbReference type="ARBA" id="ARBA00023136"/>
    </source>
</evidence>
<dbReference type="RefSeq" id="WP_412179143.1">
    <property type="nucleotide sequence ID" value="NZ_JEMU01000006.1"/>
</dbReference>
<evidence type="ECO:0000259" key="7">
    <source>
        <dbReference type="PROSITE" id="PS50850"/>
    </source>
</evidence>
<feature type="transmembrane region" description="Helical" evidence="6">
    <location>
        <begin position="257"/>
        <end position="278"/>
    </location>
</feature>
<dbReference type="PROSITE" id="PS50850">
    <property type="entry name" value="MFS"/>
    <property type="match status" value="1"/>
</dbReference>
<dbReference type="EMBL" id="JEMU01000006">
    <property type="protein sequence ID" value="KAJ03373.1"/>
    <property type="molecule type" value="Genomic_DNA"/>
</dbReference>
<evidence type="ECO:0000256" key="4">
    <source>
        <dbReference type="ARBA" id="ARBA00022989"/>
    </source>
</evidence>
<feature type="transmembrane region" description="Helical" evidence="6">
    <location>
        <begin position="52"/>
        <end position="70"/>
    </location>
</feature>
<dbReference type="PROSITE" id="PS00216">
    <property type="entry name" value="SUGAR_TRANSPORT_1"/>
    <property type="match status" value="1"/>
</dbReference>
<feature type="transmembrane region" description="Helical" evidence="6">
    <location>
        <begin position="140"/>
        <end position="164"/>
    </location>
</feature>
<dbReference type="eggNOG" id="COG2814">
    <property type="taxonomic scope" value="Bacteria"/>
</dbReference>
<evidence type="ECO:0000313" key="8">
    <source>
        <dbReference type="EMBL" id="KAJ03373.1"/>
    </source>
</evidence>
<comment type="subcellular location">
    <subcellularLocation>
        <location evidence="1">Membrane</location>
        <topology evidence="1">Multi-pass membrane protein</topology>
    </subcellularLocation>
</comment>
<protein>
    <submittedName>
        <fullName evidence="8">Multidrug MFS transporter</fullName>
    </submittedName>
</protein>
<feature type="transmembrane region" description="Helical" evidence="6">
    <location>
        <begin position="82"/>
        <end position="101"/>
    </location>
</feature>
<dbReference type="SUPFAM" id="SSF103473">
    <property type="entry name" value="MFS general substrate transporter"/>
    <property type="match status" value="1"/>
</dbReference>
<dbReference type="Pfam" id="PF07690">
    <property type="entry name" value="MFS_1"/>
    <property type="match status" value="1"/>
</dbReference>
<keyword evidence="3 6" id="KW-0812">Transmembrane</keyword>
<reference evidence="8 9" key="1">
    <citation type="journal article" date="2014" name="Genome Announc.">
        <title>Draft Genome Sequences of Two Isolates of the Roseobacter Group, Sulfitobacter sp. Strains 3SOLIMAR09 and 1FIGIMAR09, from Harbors of Mallorca Island (Mediterranean Sea).</title>
        <authorList>
            <person name="Mas-Llado M."/>
            <person name="Pina-Villalonga J.M."/>
            <person name="Brunet-Galmes I."/>
            <person name="Nogales B."/>
            <person name="Bosch R."/>
        </authorList>
    </citation>
    <scope>NUCLEOTIDE SEQUENCE [LARGE SCALE GENOMIC DNA]</scope>
    <source>
        <strain evidence="8 9">1FIGIMAR09</strain>
    </source>
</reference>
<dbReference type="STRING" id="83219.PM02_08450"/>
<keyword evidence="2" id="KW-0813">Transport</keyword>
<evidence type="ECO:0000313" key="9">
    <source>
        <dbReference type="Proteomes" id="UP000027337"/>
    </source>
</evidence>
<evidence type="ECO:0000256" key="3">
    <source>
        <dbReference type="ARBA" id="ARBA00022692"/>
    </source>
</evidence>
<dbReference type="InterPro" id="IPR036259">
    <property type="entry name" value="MFS_trans_sf"/>
</dbReference>
<dbReference type="InterPro" id="IPR020846">
    <property type="entry name" value="MFS_dom"/>
</dbReference>
<feature type="transmembrane region" description="Helical" evidence="6">
    <location>
        <begin position="347"/>
        <end position="369"/>
    </location>
</feature>
<dbReference type="GO" id="GO:0140115">
    <property type="term" value="P:export across plasma membrane"/>
    <property type="evidence" value="ECO:0007669"/>
    <property type="project" value="UniProtKB-ARBA"/>
</dbReference>
<dbReference type="GO" id="GO:0042908">
    <property type="term" value="P:xenobiotic transport"/>
    <property type="evidence" value="ECO:0007669"/>
    <property type="project" value="UniProtKB-ARBA"/>
</dbReference>
<feature type="transmembrane region" description="Helical" evidence="6">
    <location>
        <begin position="15"/>
        <end position="40"/>
    </location>
</feature>
<comment type="caution">
    <text evidence="8">The sequence shown here is derived from an EMBL/GenBank/DDBJ whole genome shotgun (WGS) entry which is preliminary data.</text>
</comment>
<dbReference type="PANTHER" id="PTHR23502">
    <property type="entry name" value="MAJOR FACILITATOR SUPERFAMILY"/>
    <property type="match status" value="1"/>
</dbReference>
<keyword evidence="4 6" id="KW-1133">Transmembrane helix</keyword>
<dbReference type="InterPro" id="IPR005829">
    <property type="entry name" value="Sugar_transporter_CS"/>
</dbReference>
<dbReference type="InterPro" id="IPR011701">
    <property type="entry name" value="MFS"/>
</dbReference>
<proteinExistence type="predicted"/>
<feature type="transmembrane region" description="Helical" evidence="6">
    <location>
        <begin position="285"/>
        <end position="306"/>
    </location>
</feature>
<feature type="transmembrane region" description="Helical" evidence="6">
    <location>
        <begin position="170"/>
        <end position="190"/>
    </location>
</feature>
<feature type="transmembrane region" description="Helical" evidence="6">
    <location>
        <begin position="375"/>
        <end position="396"/>
    </location>
</feature>
<feature type="transmembrane region" description="Helical" evidence="6">
    <location>
        <begin position="222"/>
        <end position="245"/>
    </location>
</feature>
<evidence type="ECO:0000256" key="6">
    <source>
        <dbReference type="SAM" id="Phobius"/>
    </source>
</evidence>
<dbReference type="Gene3D" id="1.20.1720.10">
    <property type="entry name" value="Multidrug resistance protein D"/>
    <property type="match status" value="1"/>
</dbReference>
<keyword evidence="9" id="KW-1185">Reference proteome</keyword>
<dbReference type="Proteomes" id="UP000027337">
    <property type="component" value="Unassembled WGS sequence"/>
</dbReference>
<keyword evidence="5 6" id="KW-0472">Membrane</keyword>
<accession>A0A061SUG7</accession>
<dbReference type="GO" id="GO:0005886">
    <property type="term" value="C:plasma membrane"/>
    <property type="evidence" value="ECO:0007669"/>
    <property type="project" value="TreeGrafter"/>
</dbReference>
<name>A0A061SUG7_9RHOB</name>
<dbReference type="GO" id="GO:0022857">
    <property type="term" value="F:transmembrane transporter activity"/>
    <property type="evidence" value="ECO:0007669"/>
    <property type="project" value="InterPro"/>
</dbReference>
<feature type="transmembrane region" description="Helical" evidence="6">
    <location>
        <begin position="107"/>
        <end position="128"/>
    </location>
</feature>
<feature type="transmembrane region" description="Helical" evidence="6">
    <location>
        <begin position="312"/>
        <end position="335"/>
    </location>
</feature>
<dbReference type="PANTHER" id="PTHR23502:SF132">
    <property type="entry name" value="POLYAMINE TRANSPORTER 2-RELATED"/>
    <property type="match status" value="1"/>
</dbReference>
<sequence>MTEQSDRFAMGRAEFVALIAMMFATIAFSIDAMLPALPAMGAELAPDAPENAALILTSFVLGMGLGTFISGPLSDAFGRRRIIFIGAGLYIASAAVAWASSTLEVMLVARLFQGLGASGPRIVAVAVVRDLYAGREMARIVSIVMLIFTLVPAFAPAMGAVIIAGVGWRGIFVAFVLFSIVSVVWMGLRLPETLALENRRPLRFHLMRSAVKEMFAHPGVRISIFVQSLAMGILFLTLMRVQSIYDVTYGRAETFPFWFGAIALVAGSSSLLNASLVMRFGMRRMVTMTLGAQIIISAALLLSGVADMAEPYGFAAFLFWQTCCFFQAGLTLGNLNAIAMEPMGHIAGMAASVIGSFSTVIAAVVASLIDIYFDGGVQLLFAAVMAMAAVGFALMLQLGRIETQMQAAE</sequence>
<dbReference type="AlphaFoldDB" id="A0A061SUG7"/>
<gene>
    <name evidence="8" type="ORF">PM02_08450</name>
</gene>